<evidence type="ECO:0000313" key="10">
    <source>
        <dbReference type="Proteomes" id="UP000437068"/>
    </source>
</evidence>
<dbReference type="Proteomes" id="UP000433483">
    <property type="component" value="Unassembled WGS sequence"/>
</dbReference>
<dbReference type="Proteomes" id="UP000440367">
    <property type="component" value="Unassembled WGS sequence"/>
</dbReference>
<dbReference type="EMBL" id="QXGF01000046">
    <property type="protein sequence ID" value="KAE8948547.1"/>
    <property type="molecule type" value="Genomic_DNA"/>
</dbReference>
<evidence type="ECO:0000313" key="13">
    <source>
        <dbReference type="Proteomes" id="UP000476176"/>
    </source>
</evidence>
<keyword evidence="9" id="KW-1185">Reference proteome</keyword>
<dbReference type="EMBL" id="QXFX01000044">
    <property type="protein sequence ID" value="KAE9136382.1"/>
    <property type="molecule type" value="Genomic_DNA"/>
</dbReference>
<dbReference type="EMBL" id="QXGD01000020">
    <property type="protein sequence ID" value="KAE9257576.1"/>
    <property type="molecule type" value="Genomic_DNA"/>
</dbReference>
<dbReference type="EMBL" id="QXGC01000045">
    <property type="protein sequence ID" value="KAE9252933.1"/>
    <property type="molecule type" value="Genomic_DNA"/>
</dbReference>
<protein>
    <submittedName>
        <fullName evidence="4">Uncharacterized protein</fullName>
    </submittedName>
</protein>
<sequence>MIVLRLPRSQVTALFAQDARLTRPGAMWMSTPWAASGARSTSNCHVDVDPQGCVWCQKCKQLLQTTGRNDVEWVKSHLSKCCAARSTSTLVTDVFCPRVKSDTKKQFQ</sequence>
<evidence type="ECO:0000313" key="11">
    <source>
        <dbReference type="Proteomes" id="UP000440367"/>
    </source>
</evidence>
<dbReference type="AlphaFoldDB" id="A0A6A3ZCE3"/>
<evidence type="ECO:0000313" key="2">
    <source>
        <dbReference type="EMBL" id="KAE9136382.1"/>
    </source>
</evidence>
<evidence type="ECO:0000313" key="14">
    <source>
        <dbReference type="Proteomes" id="UP000488956"/>
    </source>
</evidence>
<dbReference type="Proteomes" id="UP000437068">
    <property type="component" value="Unassembled WGS sequence"/>
</dbReference>
<dbReference type="EMBL" id="QXGE01000050">
    <property type="protein sequence ID" value="KAE9327473.1"/>
    <property type="molecule type" value="Genomic_DNA"/>
</dbReference>
<dbReference type="Proteomes" id="UP000441208">
    <property type="component" value="Unassembled WGS sequence"/>
</dbReference>
<dbReference type="Proteomes" id="UP000429523">
    <property type="component" value="Unassembled WGS sequence"/>
</dbReference>
<gene>
    <name evidence="7" type="ORF">PF001_g1911</name>
    <name evidence="6" type="ORF">PF002_g892</name>
    <name evidence="5" type="ORF">PF004_g1741</name>
    <name evidence="4" type="ORF">PF005_g1982</name>
    <name evidence="3" type="ORF">PF007_g1521</name>
    <name evidence="1" type="ORF">PF009_g1873</name>
    <name evidence="2" type="ORF">PF010_g1706</name>
</gene>
<evidence type="ECO:0000313" key="9">
    <source>
        <dbReference type="Proteomes" id="UP000433483"/>
    </source>
</evidence>
<dbReference type="EMBL" id="QXGB01000050">
    <property type="protein sequence ID" value="KAE9234229.1"/>
    <property type="molecule type" value="Genomic_DNA"/>
</dbReference>
<dbReference type="EMBL" id="QXFZ01000037">
    <property type="protein sequence ID" value="KAE9138163.1"/>
    <property type="molecule type" value="Genomic_DNA"/>
</dbReference>
<evidence type="ECO:0000313" key="12">
    <source>
        <dbReference type="Proteomes" id="UP000441208"/>
    </source>
</evidence>
<accession>A0A6A3ZCE3</accession>
<name>A0A6A3ZCE3_9STRA</name>
<evidence type="ECO:0000313" key="5">
    <source>
        <dbReference type="EMBL" id="KAE9252933.1"/>
    </source>
</evidence>
<dbReference type="OrthoDB" id="126758at2759"/>
<comment type="caution">
    <text evidence="4">The sequence shown here is derived from an EMBL/GenBank/DDBJ whole genome shotgun (WGS) entry which is preliminary data.</text>
</comment>
<dbReference type="Proteomes" id="UP000476176">
    <property type="component" value="Unassembled WGS sequence"/>
</dbReference>
<proteinExistence type="predicted"/>
<reference evidence="8 9" key="1">
    <citation type="submission" date="2018-08" db="EMBL/GenBank/DDBJ databases">
        <title>Genomic investigation of the strawberry pathogen Phytophthora fragariae indicates pathogenicity is determined by transcriptional variation in three key races.</title>
        <authorList>
            <person name="Adams T.M."/>
            <person name="Armitage A.D."/>
            <person name="Sobczyk M.K."/>
            <person name="Bates H.J."/>
            <person name="Dunwell J.M."/>
            <person name="Nellist C.F."/>
            <person name="Harrison R.J."/>
        </authorList>
    </citation>
    <scope>NUCLEOTIDE SEQUENCE [LARGE SCALE GENOMIC DNA]</scope>
    <source>
        <strain evidence="7 10">A4</strain>
        <strain evidence="6 11">BC-1</strain>
        <strain evidence="5 13">BC-23</strain>
        <strain evidence="4 9">NOV-27</strain>
        <strain evidence="3 12">NOV-71</strain>
        <strain evidence="1 8">NOV-9</strain>
        <strain evidence="2 14">ONT-3</strain>
    </source>
</reference>
<organism evidence="4 9">
    <name type="scientific">Phytophthora fragariae</name>
    <dbReference type="NCBI Taxonomy" id="53985"/>
    <lineage>
        <taxon>Eukaryota</taxon>
        <taxon>Sar</taxon>
        <taxon>Stramenopiles</taxon>
        <taxon>Oomycota</taxon>
        <taxon>Peronosporomycetes</taxon>
        <taxon>Peronosporales</taxon>
        <taxon>Peronosporaceae</taxon>
        <taxon>Phytophthora</taxon>
    </lineage>
</organism>
<evidence type="ECO:0000313" key="1">
    <source>
        <dbReference type="EMBL" id="KAE8948547.1"/>
    </source>
</evidence>
<dbReference type="Proteomes" id="UP000488956">
    <property type="component" value="Unassembled WGS sequence"/>
</dbReference>
<evidence type="ECO:0000313" key="3">
    <source>
        <dbReference type="EMBL" id="KAE9138163.1"/>
    </source>
</evidence>
<evidence type="ECO:0000313" key="6">
    <source>
        <dbReference type="EMBL" id="KAE9257576.1"/>
    </source>
</evidence>
<evidence type="ECO:0000313" key="8">
    <source>
        <dbReference type="Proteomes" id="UP000429523"/>
    </source>
</evidence>
<evidence type="ECO:0000313" key="4">
    <source>
        <dbReference type="EMBL" id="KAE9234229.1"/>
    </source>
</evidence>
<evidence type="ECO:0000313" key="7">
    <source>
        <dbReference type="EMBL" id="KAE9327473.1"/>
    </source>
</evidence>